<feature type="domain" description="Peptidase M13 C-terminal" evidence="9">
    <location>
        <begin position="480"/>
        <end position="679"/>
    </location>
</feature>
<keyword evidence="6" id="KW-0862">Zinc</keyword>
<comment type="cofactor">
    <cofactor evidence="1">
        <name>Zn(2+)</name>
        <dbReference type="ChEBI" id="CHEBI:29105"/>
    </cofactor>
</comment>
<organism evidence="11 12">
    <name type="scientific">Nocardia pulmonis</name>
    <dbReference type="NCBI Taxonomy" id="2951408"/>
    <lineage>
        <taxon>Bacteria</taxon>
        <taxon>Bacillati</taxon>
        <taxon>Actinomycetota</taxon>
        <taxon>Actinomycetes</taxon>
        <taxon>Mycobacteriales</taxon>
        <taxon>Nocardiaceae</taxon>
        <taxon>Nocardia</taxon>
    </lineage>
</organism>
<comment type="caution">
    <text evidence="11">The sequence shown here is derived from an EMBL/GenBank/DDBJ whole genome shotgun (WGS) entry which is preliminary data.</text>
</comment>
<evidence type="ECO:0000259" key="10">
    <source>
        <dbReference type="Pfam" id="PF05649"/>
    </source>
</evidence>
<dbReference type="PRINTS" id="PR00786">
    <property type="entry name" value="NEPRILYSIN"/>
</dbReference>
<evidence type="ECO:0000256" key="1">
    <source>
        <dbReference type="ARBA" id="ARBA00001947"/>
    </source>
</evidence>
<dbReference type="GO" id="GO:0016485">
    <property type="term" value="P:protein processing"/>
    <property type="evidence" value="ECO:0007669"/>
    <property type="project" value="TreeGrafter"/>
</dbReference>
<dbReference type="Gene3D" id="3.40.390.10">
    <property type="entry name" value="Collagenase (Catalytic Domain)"/>
    <property type="match status" value="1"/>
</dbReference>
<dbReference type="InterPro" id="IPR000718">
    <property type="entry name" value="Peptidase_M13"/>
</dbReference>
<name>A0A9X2J060_9NOCA</name>
<proteinExistence type="inferred from homology"/>
<keyword evidence="12" id="KW-1185">Reference proteome</keyword>
<accession>A0A9X2J060</accession>
<evidence type="ECO:0000256" key="7">
    <source>
        <dbReference type="ARBA" id="ARBA00023049"/>
    </source>
</evidence>
<dbReference type="InterPro" id="IPR042089">
    <property type="entry name" value="Peptidase_M13_dom_2"/>
</dbReference>
<evidence type="ECO:0000259" key="9">
    <source>
        <dbReference type="Pfam" id="PF01431"/>
    </source>
</evidence>
<dbReference type="InterPro" id="IPR008753">
    <property type="entry name" value="Peptidase_M13_N"/>
</dbReference>
<dbReference type="SUPFAM" id="SSF55486">
    <property type="entry name" value="Metalloproteases ('zincins'), catalytic domain"/>
    <property type="match status" value="1"/>
</dbReference>
<dbReference type="PROSITE" id="PS51885">
    <property type="entry name" value="NEPRILYSIN"/>
    <property type="match status" value="1"/>
</dbReference>
<dbReference type="InterPro" id="IPR018497">
    <property type="entry name" value="Peptidase_M13_C"/>
</dbReference>
<evidence type="ECO:0000256" key="4">
    <source>
        <dbReference type="ARBA" id="ARBA00022723"/>
    </source>
</evidence>
<dbReference type="PANTHER" id="PTHR11733">
    <property type="entry name" value="ZINC METALLOPROTEASE FAMILY M13 NEPRILYSIN-RELATED"/>
    <property type="match status" value="1"/>
</dbReference>
<comment type="similarity">
    <text evidence="2">Belongs to the peptidase M13 family.</text>
</comment>
<dbReference type="EMBL" id="JAMRXG010000028">
    <property type="protein sequence ID" value="MCM6778852.1"/>
    <property type="molecule type" value="Genomic_DNA"/>
</dbReference>
<dbReference type="Pfam" id="PF05649">
    <property type="entry name" value="Peptidase_M13_N"/>
    <property type="match status" value="1"/>
</dbReference>
<dbReference type="Proteomes" id="UP001139157">
    <property type="component" value="Unassembled WGS sequence"/>
</dbReference>
<dbReference type="CDD" id="cd08662">
    <property type="entry name" value="M13"/>
    <property type="match status" value="1"/>
</dbReference>
<dbReference type="AlphaFoldDB" id="A0A9X2J060"/>
<dbReference type="RefSeq" id="WP_251918535.1">
    <property type="nucleotide sequence ID" value="NZ_JAMRXG010000028.1"/>
</dbReference>
<keyword evidence="4" id="KW-0479">Metal-binding</keyword>
<dbReference type="PANTHER" id="PTHR11733:SF167">
    <property type="entry name" value="FI17812P1-RELATED"/>
    <property type="match status" value="1"/>
</dbReference>
<feature type="chain" id="PRO_5040959882" evidence="8">
    <location>
        <begin position="30"/>
        <end position="681"/>
    </location>
</feature>
<dbReference type="Gene3D" id="1.10.1380.10">
    <property type="entry name" value="Neutral endopeptidase , domain2"/>
    <property type="match status" value="1"/>
</dbReference>
<dbReference type="PROSITE" id="PS51257">
    <property type="entry name" value="PROKAR_LIPOPROTEIN"/>
    <property type="match status" value="1"/>
</dbReference>
<dbReference type="GO" id="GO:0046872">
    <property type="term" value="F:metal ion binding"/>
    <property type="evidence" value="ECO:0007669"/>
    <property type="project" value="UniProtKB-KW"/>
</dbReference>
<keyword evidence="5" id="KW-0378">Hydrolase</keyword>
<feature type="domain" description="Peptidase M13 N-terminal" evidence="10">
    <location>
        <begin position="44"/>
        <end position="428"/>
    </location>
</feature>
<evidence type="ECO:0000256" key="2">
    <source>
        <dbReference type="ARBA" id="ARBA00007357"/>
    </source>
</evidence>
<feature type="signal peptide" evidence="8">
    <location>
        <begin position="1"/>
        <end position="29"/>
    </location>
</feature>
<keyword evidence="7" id="KW-0482">Metalloprotease</keyword>
<reference evidence="11" key="1">
    <citation type="submission" date="2022-06" db="EMBL/GenBank/DDBJ databases">
        <title>Novel species in genus nocardia.</title>
        <authorList>
            <person name="Li F."/>
        </authorList>
    </citation>
    <scope>NUCLEOTIDE SEQUENCE</scope>
    <source>
        <strain evidence="11">CDC141</strain>
    </source>
</reference>
<evidence type="ECO:0000313" key="12">
    <source>
        <dbReference type="Proteomes" id="UP001139157"/>
    </source>
</evidence>
<sequence length="681" mass="75754">MDGFGRRPFLLALGAIPAALFACSTQHSAPTGPDMSGADPAVRPQDDLYRHVNGRWLREYQLPPDRASFGAWDEPSERIEPQLREILESIGAGASGAEEQKLRDMYRNLLDREAIEKLGLSPIAGLLADIDGAATKADLARVMGRLHAIASRGLMHAVASVGPMELTVGTDNTDATRYRPFIAQSGLGLPNESYYREPQHADIRARYRAYLESIARGAGLGDPVGSAARVADLEQRIAAQHWDNARAGDPIATYNPHSWDQLRSLAPGFDWDGWLAAISDRSDSFDTVIVRQPSFVTAVGRLWEEVPPGVWCEYLRLAVVRTFAPYLPTDIADRHFDFFGTTIEGQQQRPPRWKWAIEVLGHTLGELLGKHWLAKYFPPEAKSGVLELVSDLKAACRARFERSDWMSPPTRAAAIAKLEKMETLIGYPERWRDYSGVTVIPGELITSLLSINIAETRRQVGQLGRPVDRGDWYLTPQSVNAGYDLSLNQIVFPAGILQRPYFDKDAARAVNYGGIGAVIGHEIGHAFDDLGSKYDGDGKQRDWWAPQDRAAFEKKIKALIEQYNVLVPDLLPEHHVDGALTVGQNLADLHGLLLAVTAYEITERARGVVNPDYAAVFQSYARIRREKIRPEALAARLATYQDAPSEFRCNQVIRNIPEFYTAFGVRPTDKLFLPEEQRVVL</sequence>
<dbReference type="GO" id="GO:0004222">
    <property type="term" value="F:metalloendopeptidase activity"/>
    <property type="evidence" value="ECO:0007669"/>
    <property type="project" value="InterPro"/>
</dbReference>
<protein>
    <submittedName>
        <fullName evidence="11">M13 family metallopeptidase</fullName>
    </submittedName>
</protein>
<evidence type="ECO:0000256" key="3">
    <source>
        <dbReference type="ARBA" id="ARBA00022670"/>
    </source>
</evidence>
<evidence type="ECO:0000256" key="5">
    <source>
        <dbReference type="ARBA" id="ARBA00022801"/>
    </source>
</evidence>
<evidence type="ECO:0000256" key="6">
    <source>
        <dbReference type="ARBA" id="ARBA00022833"/>
    </source>
</evidence>
<evidence type="ECO:0000256" key="8">
    <source>
        <dbReference type="SAM" id="SignalP"/>
    </source>
</evidence>
<keyword evidence="8" id="KW-0732">Signal</keyword>
<dbReference type="Pfam" id="PF01431">
    <property type="entry name" value="Peptidase_M13"/>
    <property type="match status" value="1"/>
</dbReference>
<evidence type="ECO:0000313" key="11">
    <source>
        <dbReference type="EMBL" id="MCM6778852.1"/>
    </source>
</evidence>
<keyword evidence="3" id="KW-0645">Protease</keyword>
<gene>
    <name evidence="11" type="ORF">NDR86_35780</name>
</gene>
<dbReference type="GO" id="GO:0005886">
    <property type="term" value="C:plasma membrane"/>
    <property type="evidence" value="ECO:0007669"/>
    <property type="project" value="TreeGrafter"/>
</dbReference>
<dbReference type="InterPro" id="IPR024079">
    <property type="entry name" value="MetalloPept_cat_dom_sf"/>
</dbReference>